<dbReference type="Proteomes" id="UP000011615">
    <property type="component" value="Unassembled WGS sequence"/>
</dbReference>
<dbReference type="OrthoDB" id="8692at2157"/>
<feature type="domain" description="Glutamine amidotransferase type-2" evidence="9">
    <location>
        <begin position="2"/>
        <end position="211"/>
    </location>
</feature>
<keyword evidence="4 6" id="KW-0315">Glutamine amidotransferase</keyword>
<protein>
    <recommendedName>
        <fullName evidence="5">Putative asparagine synthetase [glutamine-hydrolyzing]</fullName>
        <ecNumber evidence="5">6.3.5.4</ecNumber>
    </recommendedName>
</protein>
<accession>M0CDW4</accession>
<reference evidence="10 11" key="1">
    <citation type="journal article" date="2014" name="PLoS Genet.">
        <title>Phylogenetically driven sequencing of extremely halophilic archaea reveals strategies for static and dynamic osmo-response.</title>
        <authorList>
            <person name="Becker E.A."/>
            <person name="Seitzer P.M."/>
            <person name="Tritt A."/>
            <person name="Larsen D."/>
            <person name="Krusor M."/>
            <person name="Yao A.I."/>
            <person name="Wu D."/>
            <person name="Madern D."/>
            <person name="Eisen J.A."/>
            <person name="Darling A.E."/>
            <person name="Facciotti M.T."/>
        </authorList>
    </citation>
    <scope>NUCLEOTIDE SEQUENCE [LARGE SCALE GENOMIC DNA]</scope>
    <source>
        <strain evidence="10 11">JCM 13563</strain>
    </source>
</reference>
<dbReference type="InterPro" id="IPR051786">
    <property type="entry name" value="ASN_synthetase/amidase"/>
</dbReference>
<evidence type="ECO:0000313" key="10">
    <source>
        <dbReference type="EMBL" id="ELZ21461.1"/>
    </source>
</evidence>
<evidence type="ECO:0000256" key="4">
    <source>
        <dbReference type="ARBA" id="ARBA00022962"/>
    </source>
</evidence>
<dbReference type="SUPFAM" id="SSF56235">
    <property type="entry name" value="N-terminal nucleophile aminohydrolases (Ntn hydrolases)"/>
    <property type="match status" value="1"/>
</dbReference>
<sequence>MCGIAGLFSTVSPPDPAELKEMNACLSHRGPDDEGTYVDGPVGLAHKRLSIIDLGAGEQPVFNEDRSVSVIFNGEIYNYRELRQSLISAGHTFTTETDTEVLVHLYEERGASFVEHLEGMFAVALWDANSKRLLLARDPAGIKPLLMADDGHRVSFASELPAILASDLDHGGLDQTALAQYFGFGFIPAPQTAFVNISKLRPGELAIVTEDGIDCELFYEPTVTPRTPDIETAAASIRNRVASAVERRLQSDVPLGAFLSGGIDSSIVVGVLSDLLDQQVQTFTVGFEADRFDEAWAARRVADYHSTDHKEFTVTADHVRETIPEVLERIGEPFADPSLIPTYVVARETSSEVKVALSGDGADELFAGYDRYRGEFLSRYYRILPRSLRQHAIEPLVQQFPASRTTTVGEVGRLSQKFVRGGIERPSDRHFEWMRIADDAAVETIQANPVREGREELAEQHELVDDWLPSDRQDDLGAMQAVDVRFTLPNQMLSKVDAASMYNSLEVRVPFLDSDVIEYALGLPTEYKMTARERKRVLKRAFDDMLPPEILSRNKQGFDMPIGEWFKNDLADEFYSTVSTLDSEIIDVSGVMSIYREHVNDSAEHGKFLWTTYVFAKWFHRMRRENVL</sequence>
<evidence type="ECO:0000256" key="7">
    <source>
        <dbReference type="PIRSR" id="PIRSR001589-2"/>
    </source>
</evidence>
<feature type="binding site" evidence="7">
    <location>
        <position position="98"/>
    </location>
    <ligand>
        <name>L-glutamine</name>
        <dbReference type="ChEBI" id="CHEBI:58359"/>
    </ligand>
</feature>
<dbReference type="InterPro" id="IPR029055">
    <property type="entry name" value="Ntn_hydrolases_N"/>
</dbReference>
<dbReference type="STRING" id="1230457.C476_08243"/>
<dbReference type="PATRIC" id="fig|1230457.4.peg.1656"/>
<dbReference type="RefSeq" id="WP_008011771.1">
    <property type="nucleotide sequence ID" value="NZ_AOIT01000033.1"/>
</dbReference>
<feature type="active site" description="For GATase activity" evidence="6">
    <location>
        <position position="2"/>
    </location>
</feature>
<evidence type="ECO:0000256" key="8">
    <source>
        <dbReference type="PIRSR" id="PIRSR001589-3"/>
    </source>
</evidence>
<evidence type="ECO:0000256" key="6">
    <source>
        <dbReference type="PIRSR" id="PIRSR001589-1"/>
    </source>
</evidence>
<dbReference type="NCBIfam" id="TIGR01536">
    <property type="entry name" value="asn_synth_AEB"/>
    <property type="match status" value="1"/>
</dbReference>
<dbReference type="Pfam" id="PF00733">
    <property type="entry name" value="Asn_synthase"/>
    <property type="match status" value="1"/>
</dbReference>
<dbReference type="eggNOG" id="arCOG00071">
    <property type="taxonomic scope" value="Archaea"/>
</dbReference>
<comment type="catalytic activity">
    <reaction evidence="5">
        <text>L-aspartate + L-glutamine + ATP + H2O = L-asparagine + L-glutamate + AMP + diphosphate + H(+)</text>
        <dbReference type="Rhea" id="RHEA:12228"/>
        <dbReference type="ChEBI" id="CHEBI:15377"/>
        <dbReference type="ChEBI" id="CHEBI:15378"/>
        <dbReference type="ChEBI" id="CHEBI:29985"/>
        <dbReference type="ChEBI" id="CHEBI:29991"/>
        <dbReference type="ChEBI" id="CHEBI:30616"/>
        <dbReference type="ChEBI" id="CHEBI:33019"/>
        <dbReference type="ChEBI" id="CHEBI:58048"/>
        <dbReference type="ChEBI" id="CHEBI:58359"/>
        <dbReference type="ChEBI" id="CHEBI:456215"/>
        <dbReference type="EC" id="6.3.5.4"/>
    </reaction>
</comment>
<feature type="site" description="Important for beta-aspartyl-AMP intermediate formation" evidence="8">
    <location>
        <position position="360"/>
    </location>
</feature>
<dbReference type="EC" id="6.3.5.4" evidence="5"/>
<comment type="similarity">
    <text evidence="1">Belongs to the asparagine synthetase family.</text>
</comment>
<keyword evidence="6" id="KW-0028">Amino-acid biosynthesis</keyword>
<dbReference type="Gene3D" id="3.60.20.10">
    <property type="entry name" value="Glutamine Phosphoribosylpyrophosphate, subunit 1, domain 1"/>
    <property type="match status" value="1"/>
</dbReference>
<name>M0CDW4_9EURY</name>
<evidence type="ECO:0000256" key="2">
    <source>
        <dbReference type="ARBA" id="ARBA00022741"/>
    </source>
</evidence>
<evidence type="ECO:0000256" key="5">
    <source>
        <dbReference type="PIRNR" id="PIRNR001589"/>
    </source>
</evidence>
<dbReference type="AlphaFoldDB" id="M0CDW4"/>
<dbReference type="GO" id="GO:0006529">
    <property type="term" value="P:asparagine biosynthetic process"/>
    <property type="evidence" value="ECO:0007669"/>
    <property type="project" value="UniProtKB-KW"/>
</dbReference>
<evidence type="ECO:0000256" key="3">
    <source>
        <dbReference type="ARBA" id="ARBA00022840"/>
    </source>
</evidence>
<dbReference type="InterPro" id="IPR006426">
    <property type="entry name" value="Asn_synth_AEB"/>
</dbReference>
<evidence type="ECO:0000259" key="9">
    <source>
        <dbReference type="PROSITE" id="PS51278"/>
    </source>
</evidence>
<dbReference type="GO" id="GO:0005829">
    <property type="term" value="C:cytosol"/>
    <property type="evidence" value="ECO:0007669"/>
    <property type="project" value="TreeGrafter"/>
</dbReference>
<dbReference type="PIRSF" id="PIRSF001589">
    <property type="entry name" value="Asn_synthetase_glu-h"/>
    <property type="match status" value="1"/>
</dbReference>
<dbReference type="eggNOG" id="arCOG00093">
    <property type="taxonomic scope" value="Archaea"/>
</dbReference>
<dbReference type="GO" id="GO:0004066">
    <property type="term" value="F:asparagine synthase (glutamine-hydrolyzing) activity"/>
    <property type="evidence" value="ECO:0007669"/>
    <property type="project" value="UniProtKB-EC"/>
</dbReference>
<dbReference type="CDD" id="cd00712">
    <property type="entry name" value="AsnB"/>
    <property type="match status" value="1"/>
</dbReference>
<dbReference type="InterPro" id="IPR033738">
    <property type="entry name" value="AsnB_N"/>
</dbReference>
<dbReference type="PANTHER" id="PTHR43284:SF1">
    <property type="entry name" value="ASPARAGINE SYNTHETASE"/>
    <property type="match status" value="1"/>
</dbReference>
<dbReference type="SUPFAM" id="SSF52402">
    <property type="entry name" value="Adenine nucleotide alpha hydrolases-like"/>
    <property type="match status" value="1"/>
</dbReference>
<feature type="binding site" evidence="7">
    <location>
        <begin position="358"/>
        <end position="359"/>
    </location>
    <ligand>
        <name>ATP</name>
        <dbReference type="ChEBI" id="CHEBI:30616"/>
    </ligand>
</feature>
<dbReference type="PROSITE" id="PS51278">
    <property type="entry name" value="GATASE_TYPE_2"/>
    <property type="match status" value="1"/>
</dbReference>
<dbReference type="EMBL" id="AOIT01000033">
    <property type="protein sequence ID" value="ELZ21461.1"/>
    <property type="molecule type" value="Genomic_DNA"/>
</dbReference>
<evidence type="ECO:0000256" key="1">
    <source>
        <dbReference type="ARBA" id="ARBA00005752"/>
    </source>
</evidence>
<dbReference type="InterPro" id="IPR014729">
    <property type="entry name" value="Rossmann-like_a/b/a_fold"/>
</dbReference>
<keyword evidence="11" id="KW-1185">Reference proteome</keyword>
<feature type="binding site" evidence="7">
    <location>
        <position position="285"/>
    </location>
    <ligand>
        <name>ATP</name>
        <dbReference type="ChEBI" id="CHEBI:30616"/>
    </ligand>
</feature>
<dbReference type="CDD" id="cd01991">
    <property type="entry name" value="Asn_synthase_B_C"/>
    <property type="match status" value="1"/>
</dbReference>
<organism evidence="10 11">
    <name type="scientific">Natrinema limicola JCM 13563</name>
    <dbReference type="NCBI Taxonomy" id="1230457"/>
    <lineage>
        <taxon>Archaea</taxon>
        <taxon>Methanobacteriati</taxon>
        <taxon>Methanobacteriota</taxon>
        <taxon>Stenosarchaea group</taxon>
        <taxon>Halobacteria</taxon>
        <taxon>Halobacteriales</taxon>
        <taxon>Natrialbaceae</taxon>
        <taxon>Natrinema</taxon>
    </lineage>
</organism>
<gene>
    <name evidence="10" type="ORF">C476_08243</name>
</gene>
<dbReference type="InterPro" id="IPR001962">
    <property type="entry name" value="Asn_synthase"/>
</dbReference>
<evidence type="ECO:0000313" key="11">
    <source>
        <dbReference type="Proteomes" id="UP000011615"/>
    </source>
</evidence>
<dbReference type="InterPro" id="IPR017932">
    <property type="entry name" value="GATase_2_dom"/>
</dbReference>
<dbReference type="PANTHER" id="PTHR43284">
    <property type="entry name" value="ASPARAGINE SYNTHETASE (GLUTAMINE-HYDROLYZING)"/>
    <property type="match status" value="1"/>
</dbReference>
<dbReference type="Gene3D" id="3.40.50.620">
    <property type="entry name" value="HUPs"/>
    <property type="match status" value="1"/>
</dbReference>
<keyword evidence="6" id="KW-0061">Asparagine biosynthesis</keyword>
<dbReference type="Pfam" id="PF13537">
    <property type="entry name" value="GATase_7"/>
    <property type="match status" value="1"/>
</dbReference>
<comment type="caution">
    <text evidence="10">The sequence shown here is derived from an EMBL/GenBank/DDBJ whole genome shotgun (WGS) entry which is preliminary data.</text>
</comment>
<dbReference type="GO" id="GO:0005524">
    <property type="term" value="F:ATP binding"/>
    <property type="evidence" value="ECO:0007669"/>
    <property type="project" value="UniProtKB-KW"/>
</dbReference>
<proteinExistence type="inferred from homology"/>
<keyword evidence="3 5" id="KW-0067">ATP-binding</keyword>
<keyword evidence="2 5" id="KW-0547">Nucleotide-binding</keyword>